<keyword evidence="2" id="KW-1185">Reference proteome</keyword>
<dbReference type="RefSeq" id="WP_349589196.1">
    <property type="nucleotide sequence ID" value="NZ_JBEFLD010000007.1"/>
</dbReference>
<accession>A0ABV1M6G1</accession>
<name>A0ABV1M6G1_9NEIS</name>
<evidence type="ECO:0000313" key="2">
    <source>
        <dbReference type="Proteomes" id="UP001433638"/>
    </source>
</evidence>
<dbReference type="Proteomes" id="UP001433638">
    <property type="component" value="Unassembled WGS sequence"/>
</dbReference>
<organism evidence="1 2">
    <name type="scientific">Vogesella oryzagri</name>
    <dbReference type="NCBI Taxonomy" id="3160864"/>
    <lineage>
        <taxon>Bacteria</taxon>
        <taxon>Pseudomonadati</taxon>
        <taxon>Pseudomonadota</taxon>
        <taxon>Betaproteobacteria</taxon>
        <taxon>Neisseriales</taxon>
        <taxon>Chromobacteriaceae</taxon>
        <taxon>Vogesella</taxon>
    </lineage>
</organism>
<comment type="caution">
    <text evidence="1">The sequence shown here is derived from an EMBL/GenBank/DDBJ whole genome shotgun (WGS) entry which is preliminary data.</text>
</comment>
<evidence type="ECO:0000313" key="1">
    <source>
        <dbReference type="EMBL" id="MEQ6291817.1"/>
    </source>
</evidence>
<protein>
    <recommendedName>
        <fullName evidence="3">Transcription-repair coupling factor</fullName>
    </recommendedName>
</protein>
<sequence length="74" mass="8567">MSHTYLTTTQLAERIQYNARTIRTQLVDTCLFEGRHYVRPFGRRKMLFIWENIESDMLTEAVDTIAMPTAGQGA</sequence>
<proteinExistence type="predicted"/>
<evidence type="ECO:0008006" key="3">
    <source>
        <dbReference type="Google" id="ProtNLM"/>
    </source>
</evidence>
<dbReference type="EMBL" id="JBEFLD010000007">
    <property type="protein sequence ID" value="MEQ6291817.1"/>
    <property type="molecule type" value="Genomic_DNA"/>
</dbReference>
<gene>
    <name evidence="1" type="ORF">ABNW52_14460</name>
</gene>
<reference evidence="1" key="1">
    <citation type="submission" date="2024-06" db="EMBL/GenBank/DDBJ databases">
        <title>Genome sequence of Vogesella sp. MAHUQ-64.</title>
        <authorList>
            <person name="Huq M.A."/>
        </authorList>
    </citation>
    <scope>NUCLEOTIDE SEQUENCE</scope>
    <source>
        <strain evidence="1">MAHUQ-64</strain>
    </source>
</reference>